<evidence type="ECO:0000256" key="5">
    <source>
        <dbReference type="ARBA" id="ARBA00022846"/>
    </source>
</evidence>
<keyword evidence="5" id="KW-0282">Flagellum</keyword>
<dbReference type="GO" id="GO:0005858">
    <property type="term" value="C:axonemal dynein complex"/>
    <property type="evidence" value="ECO:0007669"/>
    <property type="project" value="TreeGrafter"/>
</dbReference>
<keyword evidence="7" id="KW-0206">Cytoskeleton</keyword>
<accession>A0A482XAB0</accession>
<evidence type="ECO:0000256" key="4">
    <source>
        <dbReference type="ARBA" id="ARBA00022737"/>
    </source>
</evidence>
<organism evidence="13 14">
    <name type="scientific">Laodelphax striatellus</name>
    <name type="common">Small brown planthopper</name>
    <name type="synonym">Delphax striatella</name>
    <dbReference type="NCBI Taxonomy" id="195883"/>
    <lineage>
        <taxon>Eukaryota</taxon>
        <taxon>Metazoa</taxon>
        <taxon>Ecdysozoa</taxon>
        <taxon>Arthropoda</taxon>
        <taxon>Hexapoda</taxon>
        <taxon>Insecta</taxon>
        <taxon>Pterygota</taxon>
        <taxon>Neoptera</taxon>
        <taxon>Paraneoptera</taxon>
        <taxon>Hemiptera</taxon>
        <taxon>Auchenorrhyncha</taxon>
        <taxon>Fulgoroidea</taxon>
        <taxon>Delphacidae</taxon>
        <taxon>Criomorphinae</taxon>
        <taxon>Laodelphax</taxon>
    </lineage>
</organism>
<evidence type="ECO:0000256" key="12">
    <source>
        <dbReference type="SAM" id="SignalP"/>
    </source>
</evidence>
<keyword evidence="4" id="KW-0677">Repeat</keyword>
<keyword evidence="2" id="KW-0963">Cytoplasm</keyword>
<dbReference type="Gene3D" id="2.130.10.10">
    <property type="entry name" value="YVTN repeat-like/Quinoprotein amine dehydrogenase"/>
    <property type="match status" value="1"/>
</dbReference>
<evidence type="ECO:0000256" key="6">
    <source>
        <dbReference type="ARBA" id="ARBA00023069"/>
    </source>
</evidence>
<comment type="caution">
    <text evidence="13">The sequence shown here is derived from an EMBL/GenBank/DDBJ whole genome shotgun (WGS) entry which is preliminary data.</text>
</comment>
<dbReference type="SUPFAM" id="SSF50978">
    <property type="entry name" value="WD40 repeat-like"/>
    <property type="match status" value="1"/>
</dbReference>
<evidence type="ECO:0000256" key="7">
    <source>
        <dbReference type="ARBA" id="ARBA00023212"/>
    </source>
</evidence>
<dbReference type="PANTHER" id="PTHR12442:SF12">
    <property type="entry name" value="DYNEIN AXONEMAL INTERMEDIATE CHAIN 4"/>
    <property type="match status" value="1"/>
</dbReference>
<proteinExistence type="predicted"/>
<dbReference type="AlphaFoldDB" id="A0A482XAB0"/>
<dbReference type="SMART" id="SM00320">
    <property type="entry name" value="WD40"/>
    <property type="match status" value="3"/>
</dbReference>
<dbReference type="InterPro" id="IPR050687">
    <property type="entry name" value="Dynein_IC"/>
</dbReference>
<dbReference type="STRING" id="195883.A0A482XAB0"/>
<dbReference type="GO" id="GO:0120293">
    <property type="term" value="C:dynein axonemal particle"/>
    <property type="evidence" value="ECO:0007669"/>
    <property type="project" value="UniProtKB-SubCell"/>
</dbReference>
<dbReference type="InterPro" id="IPR015943">
    <property type="entry name" value="WD40/YVTN_repeat-like_dom_sf"/>
</dbReference>
<evidence type="ECO:0000256" key="1">
    <source>
        <dbReference type="ARBA" id="ARBA00004611"/>
    </source>
</evidence>
<evidence type="ECO:0000313" key="14">
    <source>
        <dbReference type="Proteomes" id="UP000291343"/>
    </source>
</evidence>
<dbReference type="GO" id="GO:0003341">
    <property type="term" value="P:cilium movement"/>
    <property type="evidence" value="ECO:0007669"/>
    <property type="project" value="TreeGrafter"/>
</dbReference>
<reference evidence="13 14" key="1">
    <citation type="journal article" date="2017" name="Gigascience">
        <title>Genome sequence of the small brown planthopper, Laodelphax striatellus.</title>
        <authorList>
            <person name="Zhu J."/>
            <person name="Jiang F."/>
            <person name="Wang X."/>
            <person name="Yang P."/>
            <person name="Bao Y."/>
            <person name="Zhao W."/>
            <person name="Wang W."/>
            <person name="Lu H."/>
            <person name="Wang Q."/>
            <person name="Cui N."/>
            <person name="Li J."/>
            <person name="Chen X."/>
            <person name="Luo L."/>
            <person name="Yu J."/>
            <person name="Kang L."/>
            <person name="Cui F."/>
        </authorList>
    </citation>
    <scope>NUCLEOTIDE SEQUENCE [LARGE SCALE GENOMIC DNA]</scope>
    <source>
        <strain evidence="13">Lst14</strain>
    </source>
</reference>
<evidence type="ECO:0000256" key="10">
    <source>
        <dbReference type="ARBA" id="ARBA00040002"/>
    </source>
</evidence>
<evidence type="ECO:0000256" key="11">
    <source>
        <dbReference type="ARBA" id="ARBA00041557"/>
    </source>
</evidence>
<dbReference type="Proteomes" id="UP000291343">
    <property type="component" value="Unassembled WGS sequence"/>
</dbReference>
<gene>
    <name evidence="13" type="ORF">LSTR_LSTR015388</name>
</gene>
<keyword evidence="12" id="KW-0732">Signal</keyword>
<keyword evidence="6" id="KW-0969">Cilium</keyword>
<dbReference type="InParanoid" id="A0A482XAB0"/>
<dbReference type="GO" id="GO:0045504">
    <property type="term" value="F:dynein heavy chain binding"/>
    <property type="evidence" value="ECO:0007669"/>
    <property type="project" value="TreeGrafter"/>
</dbReference>
<feature type="signal peptide" evidence="12">
    <location>
        <begin position="1"/>
        <end position="19"/>
    </location>
</feature>
<dbReference type="InterPro" id="IPR001680">
    <property type="entry name" value="WD40_rpt"/>
</dbReference>
<evidence type="ECO:0000256" key="9">
    <source>
        <dbReference type="ARBA" id="ARBA00024190"/>
    </source>
</evidence>
<dbReference type="PANTHER" id="PTHR12442">
    <property type="entry name" value="DYNEIN INTERMEDIATE CHAIN"/>
    <property type="match status" value="1"/>
</dbReference>
<sequence>MPGLLRFLTSLAKLGTLSSLTVLMTLQYTPPRLEPMVNKKLDRTEGAVSINVKKMCGLSISVHPGKPMIYYVSTSEGSILKCAVNHPDQAVDIFPGHTGSVYGIKHSPFSSSIFLTYGSDWVVYLWAENIREPLIKLQSIKDKSSVEGAKWSPTHSTIFASISNNQLSLWDLSRKIIVPMFDIKAPTKKLRSLEFSPSGKNILVGDMDGKVFVYNLTDMPFPPFLQEEALMRALENALVARPDLFKKLNDNFHSTLT</sequence>
<comment type="subcellular location">
    <subcellularLocation>
        <location evidence="1">Cytoplasm</location>
        <location evidence="1">Cytoskeleton</location>
        <location evidence="1">Flagellum axoneme</location>
    </subcellularLocation>
    <subcellularLocation>
        <location evidence="9">Dynein axonemal particle</location>
    </subcellularLocation>
</comment>
<dbReference type="GO" id="GO:0045503">
    <property type="term" value="F:dynein light chain binding"/>
    <property type="evidence" value="ECO:0007669"/>
    <property type="project" value="TreeGrafter"/>
</dbReference>
<evidence type="ECO:0000256" key="2">
    <source>
        <dbReference type="ARBA" id="ARBA00022490"/>
    </source>
</evidence>
<evidence type="ECO:0000256" key="3">
    <source>
        <dbReference type="ARBA" id="ARBA00022574"/>
    </source>
</evidence>
<dbReference type="EMBL" id="QKKF02014414">
    <property type="protein sequence ID" value="RZF42754.1"/>
    <property type="molecule type" value="Genomic_DNA"/>
</dbReference>
<evidence type="ECO:0000256" key="8">
    <source>
        <dbReference type="ARBA" id="ARBA00023273"/>
    </source>
</evidence>
<protein>
    <recommendedName>
        <fullName evidence="10">Dynein axonemal intermediate chain 4</fullName>
    </recommendedName>
    <alternativeName>
        <fullName evidence="11">WD repeat-containing protein 78</fullName>
    </alternativeName>
</protein>
<dbReference type="Pfam" id="PF00400">
    <property type="entry name" value="WD40"/>
    <property type="match status" value="2"/>
</dbReference>
<keyword evidence="8" id="KW-0966">Cell projection</keyword>
<keyword evidence="3" id="KW-0853">WD repeat</keyword>
<dbReference type="InterPro" id="IPR036322">
    <property type="entry name" value="WD40_repeat_dom_sf"/>
</dbReference>
<dbReference type="SMR" id="A0A482XAB0"/>
<evidence type="ECO:0000313" key="13">
    <source>
        <dbReference type="EMBL" id="RZF42754.1"/>
    </source>
</evidence>
<keyword evidence="14" id="KW-1185">Reference proteome</keyword>
<name>A0A482XAB0_LAOST</name>
<dbReference type="OrthoDB" id="10259804at2759"/>
<feature type="chain" id="PRO_5019727174" description="Dynein axonemal intermediate chain 4" evidence="12">
    <location>
        <begin position="20"/>
        <end position="257"/>
    </location>
</feature>